<dbReference type="PROSITE" id="PS00141">
    <property type="entry name" value="ASP_PROTEASE"/>
    <property type="match status" value="1"/>
</dbReference>
<gene>
    <name evidence="7" type="ORF">GQ26_0730140</name>
</gene>
<protein>
    <submittedName>
        <fullName evidence="7">Aspartic protease pep1</fullName>
    </submittedName>
</protein>
<evidence type="ECO:0000256" key="1">
    <source>
        <dbReference type="ARBA" id="ARBA00007447"/>
    </source>
</evidence>
<organism evidence="7">
    <name type="scientific">Talaromyces marneffei PM1</name>
    <dbReference type="NCBI Taxonomy" id="1077442"/>
    <lineage>
        <taxon>Eukaryota</taxon>
        <taxon>Fungi</taxon>
        <taxon>Dikarya</taxon>
        <taxon>Ascomycota</taxon>
        <taxon>Pezizomycotina</taxon>
        <taxon>Eurotiomycetes</taxon>
        <taxon>Eurotiomycetidae</taxon>
        <taxon>Eurotiales</taxon>
        <taxon>Trichocomaceae</taxon>
        <taxon>Talaromyces</taxon>
        <taxon>Talaromyces sect. Talaromyces</taxon>
    </lineage>
</organism>
<dbReference type="Pfam" id="PF00026">
    <property type="entry name" value="Asp"/>
    <property type="match status" value="1"/>
</dbReference>
<dbReference type="PANTHER" id="PTHR47966">
    <property type="entry name" value="BETA-SITE APP-CLEAVING ENZYME, ISOFORM A-RELATED"/>
    <property type="match status" value="1"/>
</dbReference>
<reference key="1">
    <citation type="journal article" date="2014" name="PLoS Genet.">
        <title>Signature Gene Expression Reveals Novel Clues to the Molecular Mechanisms of Dimorphic Transition in Penicillium marneffei.</title>
        <authorList>
            <person name="Yang E."/>
            <person name="Wang G."/>
            <person name="Cai J."/>
            <person name="Woo P.C."/>
            <person name="Lau S.K."/>
            <person name="Yuen K.-Y."/>
            <person name="Chow W.-N."/>
            <person name="Lin X."/>
        </authorList>
    </citation>
    <scope>NUCLEOTIDE SEQUENCE [LARGE SCALE GENOMIC DNA]</scope>
    <source>
        <strain>PM1</strain>
    </source>
</reference>
<dbReference type="HOGENOM" id="CLU_013253_0_1_1"/>
<accession>A0A093UTR6</accession>
<keyword evidence="4 7" id="KW-0645">Protease</keyword>
<dbReference type="Gene3D" id="2.40.70.10">
    <property type="entry name" value="Acid Proteases"/>
    <property type="match status" value="2"/>
</dbReference>
<reference evidence="7" key="2">
    <citation type="journal article" date="2014" name="PLoS Genet.">
        <title>Signature gene expression reveals novel clues to the molecular mechanisms of dimorphic transition in Penicillium marneffei.</title>
        <authorList>
            <person name="Yang E."/>
            <person name="Wang G."/>
            <person name="Cai J."/>
            <person name="Woo P.C."/>
            <person name="Lau S.K."/>
            <person name="Yuen K.-Y."/>
            <person name="Chow W.-N."/>
            <person name="Lin X."/>
        </authorList>
    </citation>
    <scope>NUCLEOTIDE SEQUENCE</scope>
    <source>
        <strain evidence="7">PM1</strain>
    </source>
</reference>
<dbReference type="InterPro" id="IPR033121">
    <property type="entry name" value="PEPTIDASE_A1"/>
</dbReference>
<evidence type="ECO:0000256" key="3">
    <source>
        <dbReference type="ARBA" id="ARBA00022801"/>
    </source>
</evidence>
<feature type="domain" description="Peptidase A1" evidence="6">
    <location>
        <begin position="84"/>
        <end position="392"/>
    </location>
</feature>
<evidence type="ECO:0000313" key="7">
    <source>
        <dbReference type="EMBL" id="KFX41069.1"/>
    </source>
</evidence>
<comment type="caution">
    <text evidence="7">The sequence shown here is derived from an EMBL/GenBank/DDBJ whole genome shotgun (WGS) entry which is preliminary data.</text>
</comment>
<name>A0A093UTR6_TALMA</name>
<keyword evidence="5" id="KW-0732">Signal</keyword>
<evidence type="ECO:0000256" key="2">
    <source>
        <dbReference type="ARBA" id="ARBA00022750"/>
    </source>
</evidence>
<keyword evidence="2 4" id="KW-0064">Aspartyl protease</keyword>
<proteinExistence type="inferred from homology"/>
<evidence type="ECO:0000256" key="4">
    <source>
        <dbReference type="RuleBase" id="RU000454"/>
    </source>
</evidence>
<dbReference type="PANTHER" id="PTHR47966:SF2">
    <property type="entry name" value="ASPERGILLOPEPSIN-1-RELATED"/>
    <property type="match status" value="1"/>
</dbReference>
<dbReference type="eggNOG" id="KOG1339">
    <property type="taxonomic scope" value="Eukaryota"/>
</dbReference>
<evidence type="ECO:0000259" key="6">
    <source>
        <dbReference type="PROSITE" id="PS51767"/>
    </source>
</evidence>
<dbReference type="PROSITE" id="PS51767">
    <property type="entry name" value="PEPTIDASE_A1"/>
    <property type="match status" value="1"/>
</dbReference>
<dbReference type="AlphaFoldDB" id="A0A093UTR6"/>
<dbReference type="PRINTS" id="PR00792">
    <property type="entry name" value="PEPSIN"/>
</dbReference>
<dbReference type="GO" id="GO:0004190">
    <property type="term" value="F:aspartic-type endopeptidase activity"/>
    <property type="evidence" value="ECO:0007669"/>
    <property type="project" value="UniProtKB-KW"/>
</dbReference>
<evidence type="ECO:0000256" key="5">
    <source>
        <dbReference type="SAM" id="SignalP"/>
    </source>
</evidence>
<dbReference type="GO" id="GO:0006508">
    <property type="term" value="P:proteolysis"/>
    <property type="evidence" value="ECO:0007669"/>
    <property type="project" value="UniProtKB-KW"/>
</dbReference>
<feature type="signal peptide" evidence="5">
    <location>
        <begin position="1"/>
        <end position="19"/>
    </location>
</feature>
<dbReference type="EMBL" id="JPOX01000073">
    <property type="protein sequence ID" value="KFX41069.1"/>
    <property type="molecule type" value="Genomic_DNA"/>
</dbReference>
<feature type="chain" id="PRO_5001892395" evidence="5">
    <location>
        <begin position="20"/>
        <end position="395"/>
    </location>
</feature>
<dbReference type="InterPro" id="IPR001461">
    <property type="entry name" value="Aspartic_peptidase_A1"/>
</dbReference>
<keyword evidence="3 4" id="KW-0378">Hydrolase</keyword>
<dbReference type="InterPro" id="IPR001969">
    <property type="entry name" value="Aspartic_peptidase_AS"/>
</dbReference>
<dbReference type="SUPFAM" id="SSF50630">
    <property type="entry name" value="Acid proteases"/>
    <property type="match status" value="1"/>
</dbReference>
<sequence>MVNSKTTISTLALSALTAAAPFSSNTNFSISQVPVKIPAAHPAAIYAEAHARLGVEVPHHVALAARCGWKDSVIALPYSHDIVYLTPIQFGADTLQVYLDTASGNTWAYTAETPSVGSHGVYNPQTGRLLSDYYWRSRSGQSIVFGGRVFLDKLKLNHLLYPEQAIQVVDFVQPIEVMLNPARAYDAILGLAFPEKNTVKPVKQPTFFENIREMLQAPLFAAFLRHQAPGGYDFGWIDSSKYQGSLAWTPVHASLGLWNISVSGYSIGDDVFSSTPFFAVIDTGTTLVLLEESIVQAYYQRVPDSDYSIYEGGYIFPCTETSVIPEFRLKIGHHIAIIPGKFIKFRATNSTHCYGGIQVTPRRDRNYLGDLFLKGQYVIFYGNPKNPQIGIAAQA</sequence>
<comment type="similarity">
    <text evidence="1 4">Belongs to the peptidase A1 family.</text>
</comment>
<dbReference type="InterPro" id="IPR021109">
    <property type="entry name" value="Peptidase_aspartic_dom_sf"/>
</dbReference>